<sequence length="387" mass="40665">MSRRGAMSAVAGQSSGGGEAVTASSGEGAVPGAASDREHSAAFASFLRGPVDDDSLDPPRWSRLAIASLVPGVTGFLWPVGVLLGVVALVRIRRTGRRGRWLAVAGLVMCLVWAVGGTSVFGPYVGKSDGDRAGTVSVFDLKAGDCMARLPPKSQESVSEVAVVPCSQLHQGEVFASADLGDAFFGSESEVTERAEEVCSSLIGGYVMDGWAIPDSVSLGYFYPHGHSLTNVKHRDATCFFRDGGTGWRGTLRRDATNLTAAQMRYLKSVKPANDAWDAEPELTPAENPAVNREWAGTLAKGIEAEITLLEEPGWPAAAQPAVTALIADLRSAVPHLKAAHESTDNRTLQRELALADEHTGHRQAMKARAALGLASDQGHPTVTGGV</sequence>
<dbReference type="OrthoDB" id="3628931at2"/>
<name>A0A345T1T9_9ACTN</name>
<feature type="transmembrane region" description="Helical" evidence="2">
    <location>
        <begin position="64"/>
        <end position="90"/>
    </location>
</feature>
<dbReference type="KEGG" id="stri:C7M71_023615"/>
<reference evidence="5" key="1">
    <citation type="submission" date="2018-07" db="EMBL/GenBank/DDBJ databases">
        <title>Streptacidiphilus bronchialis DSM 106435 chromosome.</title>
        <authorList>
            <person name="Batra D."/>
            <person name="Gulvik C.A."/>
        </authorList>
    </citation>
    <scope>NUCLEOTIDE SEQUENCE [LARGE SCALE GENOMIC DNA]</scope>
    <source>
        <strain evidence="5">DSM 106435</strain>
    </source>
</reference>
<dbReference type="InterPro" id="IPR025241">
    <property type="entry name" value="DUF4190"/>
</dbReference>
<accession>A0A345T1T9</accession>
<dbReference type="Pfam" id="PF13828">
    <property type="entry name" value="DUF4190"/>
    <property type="match status" value="1"/>
</dbReference>
<feature type="region of interest" description="Disordered" evidence="1">
    <location>
        <begin position="1"/>
        <end position="34"/>
    </location>
</feature>
<evidence type="ECO:0000313" key="4">
    <source>
        <dbReference type="EMBL" id="AXI79944.1"/>
    </source>
</evidence>
<dbReference type="EMBL" id="CP031264">
    <property type="protein sequence ID" value="AXI79944.1"/>
    <property type="molecule type" value="Genomic_DNA"/>
</dbReference>
<keyword evidence="2" id="KW-0812">Transmembrane</keyword>
<gene>
    <name evidence="4" type="ORF">C7M71_023615</name>
</gene>
<feature type="transmembrane region" description="Helical" evidence="2">
    <location>
        <begin position="102"/>
        <end position="125"/>
    </location>
</feature>
<proteinExistence type="predicted"/>
<keyword evidence="5" id="KW-1185">Reference proteome</keyword>
<evidence type="ECO:0000256" key="1">
    <source>
        <dbReference type="SAM" id="MobiDB-lite"/>
    </source>
</evidence>
<organism evidence="4 5">
    <name type="scientific">Peterkaempfera bronchialis</name>
    <dbReference type="NCBI Taxonomy" id="2126346"/>
    <lineage>
        <taxon>Bacteria</taxon>
        <taxon>Bacillati</taxon>
        <taxon>Actinomycetota</taxon>
        <taxon>Actinomycetes</taxon>
        <taxon>Kitasatosporales</taxon>
        <taxon>Streptomycetaceae</taxon>
        <taxon>Peterkaempfera</taxon>
    </lineage>
</organism>
<evidence type="ECO:0000259" key="3">
    <source>
        <dbReference type="Pfam" id="PF13828"/>
    </source>
</evidence>
<dbReference type="AlphaFoldDB" id="A0A345T1T9"/>
<feature type="domain" description="DUF4190" evidence="3">
    <location>
        <begin position="64"/>
        <end position="115"/>
    </location>
</feature>
<dbReference type="Proteomes" id="UP000249340">
    <property type="component" value="Chromosome"/>
</dbReference>
<keyword evidence="2" id="KW-1133">Transmembrane helix</keyword>
<keyword evidence="2" id="KW-0472">Membrane</keyword>
<evidence type="ECO:0000313" key="5">
    <source>
        <dbReference type="Proteomes" id="UP000249340"/>
    </source>
</evidence>
<protein>
    <submittedName>
        <fullName evidence="4">DUF4190 domain-containing protein</fullName>
    </submittedName>
</protein>
<evidence type="ECO:0000256" key="2">
    <source>
        <dbReference type="SAM" id="Phobius"/>
    </source>
</evidence>